<dbReference type="Pfam" id="PF00950">
    <property type="entry name" value="ABC-3"/>
    <property type="match status" value="1"/>
</dbReference>
<keyword evidence="6" id="KW-0813">Transport</keyword>
<proteinExistence type="inferred from homology"/>
<dbReference type="EMBL" id="QMIF01000001">
    <property type="protein sequence ID" value="TVM36781.1"/>
    <property type="molecule type" value="Genomic_DNA"/>
</dbReference>
<feature type="transmembrane region" description="Helical" evidence="7">
    <location>
        <begin position="234"/>
        <end position="258"/>
    </location>
</feature>
<evidence type="ECO:0000256" key="5">
    <source>
        <dbReference type="ARBA" id="ARBA00023136"/>
    </source>
</evidence>
<dbReference type="CDD" id="cd06550">
    <property type="entry name" value="TM_ABC_iron-siderophores_like"/>
    <property type="match status" value="1"/>
</dbReference>
<keyword evidence="5 7" id="KW-0472">Membrane</keyword>
<feature type="transmembrane region" description="Helical" evidence="7">
    <location>
        <begin position="178"/>
        <end position="201"/>
    </location>
</feature>
<dbReference type="AlphaFoldDB" id="A0A6P1ZLG1"/>
<dbReference type="Proteomes" id="UP000434052">
    <property type="component" value="Unassembled WGS sequence"/>
</dbReference>
<dbReference type="InterPro" id="IPR001626">
    <property type="entry name" value="ABC_TroCD"/>
</dbReference>
<dbReference type="GO" id="GO:0046914">
    <property type="term" value="F:transition metal ion binding"/>
    <property type="evidence" value="ECO:0007669"/>
    <property type="project" value="InterPro"/>
</dbReference>
<evidence type="ECO:0000256" key="1">
    <source>
        <dbReference type="ARBA" id="ARBA00004141"/>
    </source>
</evidence>
<keyword evidence="4 7" id="KW-1133">Transmembrane helix</keyword>
<evidence type="ECO:0000256" key="6">
    <source>
        <dbReference type="RuleBase" id="RU003943"/>
    </source>
</evidence>
<feature type="transmembrane region" description="Helical" evidence="7">
    <location>
        <begin position="75"/>
        <end position="95"/>
    </location>
</feature>
<comment type="caution">
    <text evidence="9">The sequence shown here is derived from an EMBL/GenBank/DDBJ whole genome shotgun (WGS) entry which is preliminary data.</text>
</comment>
<name>A0A6P1ZLG1_9BACT</name>
<dbReference type="PANTHER" id="PTHR30477">
    <property type="entry name" value="ABC-TRANSPORTER METAL-BINDING PROTEIN"/>
    <property type="match status" value="1"/>
</dbReference>
<evidence type="ECO:0000313" key="9">
    <source>
        <dbReference type="EMBL" id="TVM36781.1"/>
    </source>
</evidence>
<evidence type="ECO:0000259" key="8">
    <source>
        <dbReference type="Pfam" id="PF02742"/>
    </source>
</evidence>
<feature type="transmembrane region" description="Helical" evidence="7">
    <location>
        <begin position="207"/>
        <end position="227"/>
    </location>
</feature>
<reference evidence="9 10" key="1">
    <citation type="submission" date="2018-06" db="EMBL/GenBank/DDBJ databases">
        <title>Complete genome of Desulfovibrio marinus P48SEP.</title>
        <authorList>
            <person name="Crispim J.S."/>
            <person name="Vidigal P.M.P."/>
            <person name="Silva L.C.F."/>
            <person name="Araujo L.C."/>
            <person name="Laguardia C.N."/>
            <person name="Dias R.S."/>
            <person name="Sousa M.P."/>
            <person name="Paula S.O."/>
            <person name="Silva C."/>
        </authorList>
    </citation>
    <scope>NUCLEOTIDE SEQUENCE [LARGE SCALE GENOMIC DNA]</scope>
    <source>
        <strain evidence="9 10">P48SEP</strain>
    </source>
</reference>
<dbReference type="InterPro" id="IPR022689">
    <property type="entry name" value="Iron_dep_repressor"/>
</dbReference>
<dbReference type="Pfam" id="PF02742">
    <property type="entry name" value="Fe_dep_repr_C"/>
    <property type="match status" value="1"/>
</dbReference>
<comment type="similarity">
    <text evidence="2 6">Belongs to the ABC-3 integral membrane protein family.</text>
</comment>
<dbReference type="GO" id="GO:0010043">
    <property type="term" value="P:response to zinc ion"/>
    <property type="evidence" value="ECO:0007669"/>
    <property type="project" value="TreeGrafter"/>
</dbReference>
<dbReference type="SMART" id="SM00529">
    <property type="entry name" value="HTH_DTXR"/>
    <property type="match status" value="1"/>
</dbReference>
<accession>A0A6P1ZLG1</accession>
<dbReference type="InterPro" id="IPR036388">
    <property type="entry name" value="WH-like_DNA-bd_sf"/>
</dbReference>
<feature type="transmembrane region" description="Helical" evidence="7">
    <location>
        <begin position="264"/>
        <end position="284"/>
    </location>
</feature>
<evidence type="ECO:0000256" key="2">
    <source>
        <dbReference type="ARBA" id="ARBA00008034"/>
    </source>
</evidence>
<dbReference type="SUPFAM" id="SSF81345">
    <property type="entry name" value="ABC transporter involved in vitamin B12 uptake, BtuC"/>
    <property type="match status" value="1"/>
</dbReference>
<dbReference type="GO" id="GO:0055085">
    <property type="term" value="P:transmembrane transport"/>
    <property type="evidence" value="ECO:0007669"/>
    <property type="project" value="InterPro"/>
</dbReference>
<feature type="transmembrane region" description="Helical" evidence="7">
    <location>
        <begin position="148"/>
        <end position="166"/>
    </location>
</feature>
<feature type="transmembrane region" description="Helical" evidence="7">
    <location>
        <begin position="50"/>
        <end position="69"/>
    </location>
</feature>
<keyword evidence="3 6" id="KW-0812">Transmembrane</keyword>
<dbReference type="SUPFAM" id="SSF47979">
    <property type="entry name" value="Iron-dependent repressor protein, dimerization domain"/>
    <property type="match status" value="1"/>
</dbReference>
<dbReference type="InterPro" id="IPR037294">
    <property type="entry name" value="ABC_BtuC-like"/>
</dbReference>
<evidence type="ECO:0000256" key="3">
    <source>
        <dbReference type="ARBA" id="ARBA00022692"/>
    </source>
</evidence>
<dbReference type="InterPro" id="IPR001367">
    <property type="entry name" value="Fe_dep_repressor"/>
</dbReference>
<dbReference type="PANTHER" id="PTHR30477:SF0">
    <property type="entry name" value="METAL TRANSPORT SYSTEM MEMBRANE PROTEIN TM_0125-RELATED"/>
    <property type="match status" value="1"/>
</dbReference>
<dbReference type="InterPro" id="IPR036421">
    <property type="entry name" value="Fe_dep_repressor_sf"/>
</dbReference>
<sequence length="518" mass="55490">MILDAVLGPLGETYFQKALLGGILVAVVSGVVGSLVVLRRMAFLGDALSHAMIAGVAGGYLGMKLLFGLEAYAPGMLLGSLIAAVITVFLIGFVARVSRVKEDASIGIMYTGVFAAGVVLVSVFRQHIHIDLMHFIMGDVLAVGDADLYVAAFTCGLVLTILLLFYRSFQILSFDPVMAAAIGVPVVLLDYVLTTCVSLVVVSAVSMVGVILVVGLLITPAATAYLLSDRLERMMVLSAVFGTSSVVGGLYLCILLDASGGGAIMLFCTLQFLVVLLVAPRYGLMARWRRQHGVPPQLIEDILALAARRDGVMELSEIRERVDRPRLVPRAIKTMQRQKMAELEDGKLVLTDPGKAKAIELLRAHRLWETYLEHVGTPAEELHERAEELEHKHDPTTLSDLDDLLEHPEIDPHGEPIPPSPLVVAGSLVPASLLREGQGGTVERTGMPAMEAGVSPGEQVHMGARLLTEDGRTRWNLRTNDGKSHVLNHEQADAVIVCLEDVGGAGHPSPPALENPAA</sequence>
<feature type="transmembrane region" description="Helical" evidence="7">
    <location>
        <begin position="18"/>
        <end position="38"/>
    </location>
</feature>
<evidence type="ECO:0000256" key="7">
    <source>
        <dbReference type="SAM" id="Phobius"/>
    </source>
</evidence>
<dbReference type="Gene3D" id="1.10.3470.10">
    <property type="entry name" value="ABC transporter involved in vitamin B12 uptake, BtuC"/>
    <property type="match status" value="1"/>
</dbReference>
<feature type="domain" description="Iron dependent repressor metal binding and dimerisation" evidence="8">
    <location>
        <begin position="351"/>
        <end position="418"/>
    </location>
</feature>
<evidence type="ECO:0000313" key="10">
    <source>
        <dbReference type="Proteomes" id="UP000434052"/>
    </source>
</evidence>
<protein>
    <submittedName>
        <fullName evidence="9">Metal ABC transporter permease</fullName>
    </submittedName>
</protein>
<dbReference type="GO" id="GO:0003700">
    <property type="term" value="F:DNA-binding transcription factor activity"/>
    <property type="evidence" value="ECO:0007669"/>
    <property type="project" value="InterPro"/>
</dbReference>
<dbReference type="Gene3D" id="1.10.10.10">
    <property type="entry name" value="Winged helix-like DNA-binding domain superfamily/Winged helix DNA-binding domain"/>
    <property type="match status" value="1"/>
</dbReference>
<dbReference type="OrthoDB" id="9791355at2"/>
<feature type="transmembrane region" description="Helical" evidence="7">
    <location>
        <begin position="107"/>
        <end position="128"/>
    </location>
</feature>
<organism evidence="9 10">
    <name type="scientific">Oceanidesulfovibrio marinus</name>
    <dbReference type="NCBI Taxonomy" id="370038"/>
    <lineage>
        <taxon>Bacteria</taxon>
        <taxon>Pseudomonadati</taxon>
        <taxon>Thermodesulfobacteriota</taxon>
        <taxon>Desulfovibrionia</taxon>
        <taxon>Desulfovibrionales</taxon>
        <taxon>Desulfovibrionaceae</taxon>
        <taxon>Oceanidesulfovibrio</taxon>
    </lineage>
</organism>
<evidence type="ECO:0000256" key="4">
    <source>
        <dbReference type="ARBA" id="ARBA00022989"/>
    </source>
</evidence>
<gene>
    <name evidence="9" type="ORF">DQK91_02340</name>
</gene>
<comment type="subcellular location">
    <subcellularLocation>
        <location evidence="6">Cell membrane</location>
        <topology evidence="6">Multi-pass membrane protein</topology>
    </subcellularLocation>
    <subcellularLocation>
        <location evidence="1">Membrane</location>
        <topology evidence="1">Multi-pass membrane protein</topology>
    </subcellularLocation>
</comment>
<dbReference type="RefSeq" id="WP_144233832.1">
    <property type="nucleotide sequence ID" value="NZ_QMIF01000001.1"/>
</dbReference>
<dbReference type="GO" id="GO:0043190">
    <property type="term" value="C:ATP-binding cassette (ABC) transporter complex"/>
    <property type="evidence" value="ECO:0007669"/>
    <property type="project" value="InterPro"/>
</dbReference>
<dbReference type="GO" id="GO:0046983">
    <property type="term" value="F:protein dimerization activity"/>
    <property type="evidence" value="ECO:0007669"/>
    <property type="project" value="InterPro"/>
</dbReference>